<dbReference type="PROSITE" id="PS50297">
    <property type="entry name" value="ANK_REP_REGION"/>
    <property type="match status" value="3"/>
</dbReference>
<evidence type="ECO:0000256" key="5">
    <source>
        <dbReference type="SAM" id="MobiDB-lite"/>
    </source>
</evidence>
<dbReference type="AlphaFoldDB" id="A0AAN8Q3Z1"/>
<gene>
    <name evidence="6" type="ORF">RUM43_009809</name>
</gene>
<dbReference type="Pfam" id="PF13855">
    <property type="entry name" value="LRR_8"/>
    <property type="match status" value="2"/>
</dbReference>
<keyword evidence="2" id="KW-0677">Repeat</keyword>
<dbReference type="SMART" id="SM00369">
    <property type="entry name" value="LRR_TYP"/>
    <property type="match status" value="4"/>
</dbReference>
<evidence type="ECO:0000256" key="3">
    <source>
        <dbReference type="ARBA" id="ARBA00023043"/>
    </source>
</evidence>
<accession>A0AAN8Q3Z1</accession>
<comment type="caution">
    <text evidence="6">The sequence shown here is derived from an EMBL/GenBank/DDBJ whole genome shotgun (WGS) entry which is preliminary data.</text>
</comment>
<evidence type="ECO:0000256" key="1">
    <source>
        <dbReference type="ARBA" id="ARBA00022614"/>
    </source>
</evidence>
<dbReference type="InterPro" id="IPR036770">
    <property type="entry name" value="Ankyrin_rpt-contain_sf"/>
</dbReference>
<feature type="repeat" description="ANK" evidence="4">
    <location>
        <begin position="46"/>
        <end position="78"/>
    </location>
</feature>
<reference evidence="6 7" key="1">
    <citation type="submission" date="2023-10" db="EMBL/GenBank/DDBJ databases">
        <title>Genomes of two closely related lineages of the louse Polyplax serrata with different host specificities.</title>
        <authorList>
            <person name="Martinu J."/>
            <person name="Tarabai H."/>
            <person name="Stefka J."/>
            <person name="Hypsa V."/>
        </authorList>
    </citation>
    <scope>NUCLEOTIDE SEQUENCE [LARGE SCALE GENOMIC DNA]</scope>
    <source>
        <strain evidence="6">HR10_N</strain>
    </source>
</reference>
<dbReference type="EMBL" id="JAWJWE010000004">
    <property type="protein sequence ID" value="KAK6636157.1"/>
    <property type="molecule type" value="Genomic_DNA"/>
</dbReference>
<dbReference type="Pfam" id="PF00023">
    <property type="entry name" value="Ank"/>
    <property type="match status" value="1"/>
</dbReference>
<evidence type="ECO:0000313" key="7">
    <source>
        <dbReference type="Proteomes" id="UP001372834"/>
    </source>
</evidence>
<dbReference type="Pfam" id="PF12796">
    <property type="entry name" value="Ank_2"/>
    <property type="match status" value="2"/>
</dbReference>
<feature type="repeat" description="ANK" evidence="4">
    <location>
        <begin position="82"/>
        <end position="114"/>
    </location>
</feature>
<dbReference type="Gene3D" id="3.80.10.10">
    <property type="entry name" value="Ribonuclease Inhibitor"/>
    <property type="match status" value="1"/>
</dbReference>
<protein>
    <submittedName>
        <fullName evidence="6">Uncharacterized protein</fullName>
    </submittedName>
</protein>
<keyword evidence="1" id="KW-0433">Leucine-rich repeat</keyword>
<dbReference type="SUPFAM" id="SSF48403">
    <property type="entry name" value="Ankyrin repeat"/>
    <property type="match status" value="2"/>
</dbReference>
<proteinExistence type="predicted"/>
<organism evidence="6 7">
    <name type="scientific">Polyplax serrata</name>
    <name type="common">Common mouse louse</name>
    <dbReference type="NCBI Taxonomy" id="468196"/>
    <lineage>
        <taxon>Eukaryota</taxon>
        <taxon>Metazoa</taxon>
        <taxon>Ecdysozoa</taxon>
        <taxon>Arthropoda</taxon>
        <taxon>Hexapoda</taxon>
        <taxon>Insecta</taxon>
        <taxon>Pterygota</taxon>
        <taxon>Neoptera</taxon>
        <taxon>Paraneoptera</taxon>
        <taxon>Psocodea</taxon>
        <taxon>Troctomorpha</taxon>
        <taxon>Phthiraptera</taxon>
        <taxon>Anoplura</taxon>
        <taxon>Polyplacidae</taxon>
        <taxon>Polyplax</taxon>
    </lineage>
</organism>
<dbReference type="InterPro" id="IPR003591">
    <property type="entry name" value="Leu-rich_rpt_typical-subtyp"/>
</dbReference>
<dbReference type="PANTHER" id="PTHR24198">
    <property type="entry name" value="ANKYRIN REPEAT AND PROTEIN KINASE DOMAIN-CONTAINING PROTEIN"/>
    <property type="match status" value="1"/>
</dbReference>
<dbReference type="PANTHER" id="PTHR24198:SF169">
    <property type="entry name" value="NON-SPECIFIC SERINE_THREONINE PROTEIN KINASE"/>
    <property type="match status" value="1"/>
</dbReference>
<dbReference type="PROSITE" id="PS51450">
    <property type="entry name" value="LRR"/>
    <property type="match status" value="2"/>
</dbReference>
<evidence type="ECO:0000313" key="6">
    <source>
        <dbReference type="EMBL" id="KAK6636157.1"/>
    </source>
</evidence>
<name>A0AAN8Q3Z1_POLSC</name>
<feature type="repeat" description="ANK" evidence="4">
    <location>
        <begin position="402"/>
        <end position="434"/>
    </location>
</feature>
<evidence type="ECO:0000256" key="4">
    <source>
        <dbReference type="PROSITE-ProRule" id="PRU00023"/>
    </source>
</evidence>
<keyword evidence="3 4" id="KW-0040">ANK repeat</keyword>
<dbReference type="SMART" id="SM00248">
    <property type="entry name" value="ANK"/>
    <property type="match status" value="10"/>
</dbReference>
<dbReference type="PROSITE" id="PS50088">
    <property type="entry name" value="ANK_REPEAT"/>
    <property type="match status" value="3"/>
</dbReference>
<dbReference type="InterPro" id="IPR001611">
    <property type="entry name" value="Leu-rich_rpt"/>
</dbReference>
<dbReference type="Gene3D" id="1.25.40.20">
    <property type="entry name" value="Ankyrin repeat-containing domain"/>
    <property type="match status" value="4"/>
</dbReference>
<feature type="region of interest" description="Disordered" evidence="5">
    <location>
        <begin position="341"/>
        <end position="360"/>
    </location>
</feature>
<dbReference type="SMART" id="SM00364">
    <property type="entry name" value="LRR_BAC"/>
    <property type="match status" value="5"/>
</dbReference>
<dbReference type="Proteomes" id="UP001372834">
    <property type="component" value="Unassembled WGS sequence"/>
</dbReference>
<dbReference type="PRINTS" id="PR00019">
    <property type="entry name" value="LEURICHRPT"/>
</dbReference>
<evidence type="ECO:0000256" key="2">
    <source>
        <dbReference type="ARBA" id="ARBA00022737"/>
    </source>
</evidence>
<dbReference type="InterPro" id="IPR002110">
    <property type="entry name" value="Ankyrin_rpt"/>
</dbReference>
<sequence length="741" mass="83251">METFLTPEDDFPGRLLHQAALWDNHELLEDLLRGDEKEHINSQDSWGRTPLHAAALTDKSKCLGVLLTSGADPDIPCGPKGELRTALHISAECGHMSNVKLLLQYGAKLTAKDKLGLTPLDLAERSEQKECVPFLQEAANEKENHKMQIYSSLREACLSKNLEKVKSLLDEAGAEIEMIINYAPNGSNTLLFLCTEANEKELMTVLLDHGADGRFHPVTKYSPLYIACYNGYIDCVEILLKRFPALVRHWTVEKWLPIHAACIGGHVNVLELLLNFPYPQDFLVKYCDISNEWEYLMPFDINMKDASGQTVLYLASLLGNLKLVDTLLKFKVKATRIRKNQKSSNETEIDGNSEASNKKRISDGIQNIMHRLNLRSKFEGHRKQEIEKSIRPVLLDSYCSEALETALHVAVRNKHREIALLLLNSGADPNLSTLRATRNKDDDSETGSCLEEACKNRDITLIDCLLKYGARDDSTRALSLAVENKDDILMAKLLAIRAHADPEYKLNKKVMAEQLPARGFVASATLTYSSVFPNTPVMINWHGPKCHMTEIKMNWLVEAALHVNPKLKLNPKNLNVALFAITRLDLSNNALTFLPISVFQLPSLRYLNLSQNKLEKLPSDEDPVNRSPGKKTGYNLPVIEELCCQNNRLESIPDQIFNLPSLTVLDLSNNKLQKLPANMWVAPQLKELNVSLNLLQNLPASTQTVEASEEVKSLEDVIHCDVFEKKNVTNNGNTTYFKSLE</sequence>
<dbReference type="InterPro" id="IPR032675">
    <property type="entry name" value="LRR_dom_sf"/>
</dbReference>
<dbReference type="SUPFAM" id="SSF52058">
    <property type="entry name" value="L domain-like"/>
    <property type="match status" value="1"/>
</dbReference>